<dbReference type="PANTHER" id="PTHR20961">
    <property type="entry name" value="GLYCOSYLTRANSFERASE"/>
    <property type="match status" value="1"/>
</dbReference>
<keyword evidence="3" id="KW-0325">Glycoprotein</keyword>
<feature type="domain" description="Glycosyltransferase 61 catalytic" evidence="4">
    <location>
        <begin position="193"/>
        <end position="372"/>
    </location>
</feature>
<dbReference type="Proteomes" id="UP001432128">
    <property type="component" value="Chromosome"/>
</dbReference>
<keyword evidence="1" id="KW-0328">Glycosyltransferase</keyword>
<keyword evidence="6" id="KW-1185">Reference proteome</keyword>
<keyword evidence="2" id="KW-0808">Transferase</keyword>
<dbReference type="EMBL" id="CP108021">
    <property type="protein sequence ID" value="WUM19556.1"/>
    <property type="molecule type" value="Genomic_DNA"/>
</dbReference>
<evidence type="ECO:0000313" key="6">
    <source>
        <dbReference type="Proteomes" id="UP001432128"/>
    </source>
</evidence>
<evidence type="ECO:0000313" key="5">
    <source>
        <dbReference type="EMBL" id="WUM19556.1"/>
    </source>
</evidence>
<accession>A0AAU4K0I2</accession>
<evidence type="ECO:0000259" key="4">
    <source>
        <dbReference type="Pfam" id="PF04577"/>
    </source>
</evidence>
<dbReference type="RefSeq" id="WP_045824285.1">
    <property type="nucleotide sequence ID" value="NZ_CP108021.1"/>
</dbReference>
<dbReference type="InterPro" id="IPR049625">
    <property type="entry name" value="Glyco_transf_61_cat"/>
</dbReference>
<gene>
    <name evidence="5" type="ORF">OG579_17900</name>
</gene>
<dbReference type="AlphaFoldDB" id="A0AAU4K0I2"/>
<reference evidence="5 6" key="1">
    <citation type="submission" date="2022-10" db="EMBL/GenBank/DDBJ databases">
        <title>The complete genomes of actinobacterial strains from the NBC collection.</title>
        <authorList>
            <person name="Joergensen T.S."/>
            <person name="Alvarez Arevalo M."/>
            <person name="Sterndorff E.B."/>
            <person name="Faurdal D."/>
            <person name="Vuksanovic O."/>
            <person name="Mourched A.-S."/>
            <person name="Charusanti P."/>
            <person name="Shaw S."/>
            <person name="Blin K."/>
            <person name="Weber T."/>
        </authorList>
    </citation>
    <scope>NUCLEOTIDE SEQUENCE [LARGE SCALE GENOMIC DNA]</scope>
    <source>
        <strain evidence="5 6">NBC_00319</strain>
    </source>
</reference>
<dbReference type="Pfam" id="PF04577">
    <property type="entry name" value="Glyco_transf_61"/>
    <property type="match status" value="1"/>
</dbReference>
<proteinExistence type="predicted"/>
<evidence type="ECO:0000256" key="1">
    <source>
        <dbReference type="ARBA" id="ARBA00022676"/>
    </source>
</evidence>
<evidence type="ECO:0000256" key="2">
    <source>
        <dbReference type="ARBA" id="ARBA00022679"/>
    </source>
</evidence>
<dbReference type="GO" id="GO:0016757">
    <property type="term" value="F:glycosyltransferase activity"/>
    <property type="evidence" value="ECO:0007669"/>
    <property type="project" value="UniProtKB-KW"/>
</dbReference>
<dbReference type="InterPro" id="IPR007657">
    <property type="entry name" value="Glycosyltransferase_61"/>
</dbReference>
<protein>
    <submittedName>
        <fullName evidence="5">Glycosyltransferase family 61 protein</fullName>
    </submittedName>
</protein>
<dbReference type="KEGG" id="whr:OG579_17900"/>
<name>A0AAU4K0I2_9NOCA</name>
<sequence>MADLIRASIDNYGTRRLLADNGQRLRWMVADLVARVLRRHPTDLSDHDVEDFSRTALSMHPPMYDDETLHEDESFVLGDAAVATTEVFGRHTYDGPELHLYGEPLDAAEIYQETRRVHPAGVEVREARFDEVILYRNAVYLRRDGTIRALYESARSHDRVALQQPTPADLRLARTLPDHPDTVYLGSPGSSNFGHWLTDDLSRAVAAARSTAPGTRPRWVMTDRGTLINLRRQESLGLALGDPDVEVTLVPFERPVVVRDVRYMSQPTLHPVRKSPDAIAASREAVVAGLERPDGPGTRLHILRRGGAAGRKIINGAEIEDLLSRRGFVTLDPITASAREQAEACLRADVIVGVMGAAMVNSIFAPRGTSVIHLAASGWTEPYYADLAAACGHRYASVYGPTVGTGSPWLLPFTIDVGEVERALDDVGAV</sequence>
<evidence type="ECO:0000256" key="3">
    <source>
        <dbReference type="ARBA" id="ARBA00023180"/>
    </source>
</evidence>
<organism evidence="5 6">
    <name type="scientific">Williamsia herbipolensis</name>
    <dbReference type="NCBI Taxonomy" id="1603258"/>
    <lineage>
        <taxon>Bacteria</taxon>
        <taxon>Bacillati</taxon>
        <taxon>Actinomycetota</taxon>
        <taxon>Actinomycetes</taxon>
        <taxon>Mycobacteriales</taxon>
        <taxon>Nocardiaceae</taxon>
        <taxon>Williamsia</taxon>
    </lineage>
</organism>